<feature type="signal peptide" evidence="10">
    <location>
        <begin position="1"/>
        <end position="26"/>
    </location>
</feature>
<evidence type="ECO:0000256" key="6">
    <source>
        <dbReference type="ARBA" id="ARBA00022989"/>
    </source>
</evidence>
<accession>A0A7J8P7F2</accession>
<evidence type="ECO:0000256" key="4">
    <source>
        <dbReference type="ARBA" id="ARBA00022729"/>
    </source>
</evidence>
<dbReference type="InterPro" id="IPR046956">
    <property type="entry name" value="RLP23-like"/>
</dbReference>
<evidence type="ECO:0000256" key="7">
    <source>
        <dbReference type="ARBA" id="ARBA00023136"/>
    </source>
</evidence>
<gene>
    <name evidence="12" type="ORF">Gorai_015981</name>
</gene>
<comment type="subcellular location">
    <subcellularLocation>
        <location evidence="1">Membrane</location>
        <topology evidence="1">Single-pass type I membrane protein</topology>
    </subcellularLocation>
</comment>
<keyword evidence="7" id="KW-0472">Membrane</keyword>
<dbReference type="GO" id="GO:0016020">
    <property type="term" value="C:membrane"/>
    <property type="evidence" value="ECO:0007669"/>
    <property type="project" value="UniProtKB-SubCell"/>
</dbReference>
<protein>
    <recommendedName>
        <fullName evidence="11">Leucine-rich repeat-containing N-terminal plant-type domain-containing protein</fullName>
    </recommendedName>
</protein>
<name>A0A7J8P7F2_GOSRA</name>
<dbReference type="PANTHER" id="PTHR48063">
    <property type="entry name" value="LRR RECEPTOR-LIKE KINASE"/>
    <property type="match status" value="1"/>
</dbReference>
<dbReference type="InterPro" id="IPR032675">
    <property type="entry name" value="LRR_dom_sf"/>
</dbReference>
<organism evidence="12 13">
    <name type="scientific">Gossypium raimondii</name>
    <name type="common">Peruvian cotton</name>
    <name type="synonym">Gossypium klotzschianum subsp. raimondii</name>
    <dbReference type="NCBI Taxonomy" id="29730"/>
    <lineage>
        <taxon>Eukaryota</taxon>
        <taxon>Viridiplantae</taxon>
        <taxon>Streptophyta</taxon>
        <taxon>Embryophyta</taxon>
        <taxon>Tracheophyta</taxon>
        <taxon>Spermatophyta</taxon>
        <taxon>Magnoliopsida</taxon>
        <taxon>eudicotyledons</taxon>
        <taxon>Gunneridae</taxon>
        <taxon>Pentapetalae</taxon>
        <taxon>rosids</taxon>
        <taxon>malvids</taxon>
        <taxon>Malvales</taxon>
        <taxon>Malvaceae</taxon>
        <taxon>Malvoideae</taxon>
        <taxon>Gossypium</taxon>
    </lineage>
</organism>
<evidence type="ECO:0000256" key="2">
    <source>
        <dbReference type="ARBA" id="ARBA00022614"/>
    </source>
</evidence>
<evidence type="ECO:0000256" key="5">
    <source>
        <dbReference type="ARBA" id="ARBA00022737"/>
    </source>
</evidence>
<evidence type="ECO:0000256" key="1">
    <source>
        <dbReference type="ARBA" id="ARBA00004479"/>
    </source>
</evidence>
<keyword evidence="5" id="KW-0677">Repeat</keyword>
<feature type="non-terminal residue" evidence="12">
    <location>
        <position position="125"/>
    </location>
</feature>
<keyword evidence="6" id="KW-1133">Transmembrane helix</keyword>
<dbReference type="InterPro" id="IPR013210">
    <property type="entry name" value="LRR_N_plant-typ"/>
</dbReference>
<keyword evidence="8" id="KW-0675">Receptor</keyword>
<evidence type="ECO:0000256" key="8">
    <source>
        <dbReference type="ARBA" id="ARBA00023170"/>
    </source>
</evidence>
<evidence type="ECO:0000256" key="3">
    <source>
        <dbReference type="ARBA" id="ARBA00022692"/>
    </source>
</evidence>
<evidence type="ECO:0000313" key="12">
    <source>
        <dbReference type="EMBL" id="MBA0585197.1"/>
    </source>
</evidence>
<evidence type="ECO:0000256" key="9">
    <source>
        <dbReference type="ARBA" id="ARBA00023180"/>
    </source>
</evidence>
<keyword evidence="4 10" id="KW-0732">Signal</keyword>
<feature type="domain" description="Leucine-rich repeat-containing N-terminal plant-type" evidence="11">
    <location>
        <begin position="35"/>
        <end position="73"/>
    </location>
</feature>
<keyword evidence="9" id="KW-0325">Glycoprotein</keyword>
<feature type="chain" id="PRO_5029673808" description="Leucine-rich repeat-containing N-terminal plant-type domain-containing protein" evidence="10">
    <location>
        <begin position="27"/>
        <end position="125"/>
    </location>
</feature>
<dbReference type="Proteomes" id="UP000593578">
    <property type="component" value="Unassembled WGS sequence"/>
</dbReference>
<dbReference type="AlphaFoldDB" id="A0A7J8P7F2"/>
<dbReference type="Gene3D" id="3.80.10.10">
    <property type="entry name" value="Ribonuclease Inhibitor"/>
    <property type="match status" value="1"/>
</dbReference>
<dbReference type="EMBL" id="JABEZZ010000005">
    <property type="protein sequence ID" value="MBA0585197.1"/>
    <property type="molecule type" value="Genomic_DNA"/>
</dbReference>
<evidence type="ECO:0000313" key="13">
    <source>
        <dbReference type="Proteomes" id="UP000593578"/>
    </source>
</evidence>
<dbReference type="Pfam" id="PF08263">
    <property type="entry name" value="LRRNT_2"/>
    <property type="match status" value="1"/>
</dbReference>
<dbReference type="PANTHER" id="PTHR48063:SF35">
    <property type="entry name" value="RECEPTOR-LIKE PROTEIN 12"/>
    <property type="match status" value="1"/>
</dbReference>
<dbReference type="SUPFAM" id="SSF52058">
    <property type="entry name" value="L domain-like"/>
    <property type="match status" value="1"/>
</dbReference>
<evidence type="ECO:0000259" key="11">
    <source>
        <dbReference type="Pfam" id="PF08263"/>
    </source>
</evidence>
<proteinExistence type="predicted"/>
<comment type="caution">
    <text evidence="12">The sequence shown here is derived from an EMBL/GenBank/DDBJ whole genome shotgun (WGS) entry which is preliminary data.</text>
</comment>
<evidence type="ECO:0000256" key="10">
    <source>
        <dbReference type="SAM" id="SignalP"/>
    </source>
</evidence>
<sequence>MMDSKWLWFMRMAVMSVLLLLEGCRWCTIDACVEHERVALLQLKPFFNHYNEFDSWDEVKGSDCCKWKGIECNTTTGRLIGLSLDSMRSGYLDYWYLNASLFLPFKELKRLYLTGSGIAGCVENE</sequence>
<keyword evidence="3" id="KW-0812">Transmembrane</keyword>
<keyword evidence="2" id="KW-0433">Leucine-rich repeat</keyword>
<reference evidence="12 13" key="1">
    <citation type="journal article" date="2019" name="Genome Biol. Evol.">
        <title>Insights into the evolution of the New World diploid cottons (Gossypium, subgenus Houzingenia) based on genome sequencing.</title>
        <authorList>
            <person name="Grover C.E."/>
            <person name="Arick M.A. 2nd"/>
            <person name="Thrash A."/>
            <person name="Conover J.L."/>
            <person name="Sanders W.S."/>
            <person name="Peterson D.G."/>
            <person name="Frelichowski J.E."/>
            <person name="Scheffler J.A."/>
            <person name="Scheffler B.E."/>
            <person name="Wendel J.F."/>
        </authorList>
    </citation>
    <scope>NUCLEOTIDE SEQUENCE [LARGE SCALE GENOMIC DNA]</scope>
    <source>
        <strain evidence="12">8</strain>
        <tissue evidence="12">Leaf</tissue>
    </source>
</reference>